<dbReference type="PANTHER" id="PTHR17039:SF0">
    <property type="entry name" value="U3 SMALL NUCLEOLAR RIBONUCLEOPROTEIN PROTEIN MPP10"/>
    <property type="match status" value="1"/>
</dbReference>
<dbReference type="PANTHER" id="PTHR17039">
    <property type="entry name" value="U3 SMALL NUCLEOLAR RIBONUCLEOPROTEIN PROTEIN MPP10"/>
    <property type="match status" value="1"/>
</dbReference>
<evidence type="ECO:0000313" key="9">
    <source>
        <dbReference type="Proteomes" id="UP000001460"/>
    </source>
</evidence>
<feature type="compositionally biased region" description="Acidic residues" evidence="7">
    <location>
        <begin position="216"/>
        <end position="232"/>
    </location>
</feature>
<dbReference type="GO" id="GO:0005732">
    <property type="term" value="C:sno(s)RNA-containing ribonucleoprotein complex"/>
    <property type="evidence" value="ECO:0007669"/>
    <property type="project" value="InterPro"/>
</dbReference>
<evidence type="ECO:0000313" key="8">
    <source>
        <dbReference type="EMBL" id="EEA06682.1"/>
    </source>
</evidence>
<organism evidence="8 9">
    <name type="scientific">Cryptosporidium muris (strain RN66)</name>
    <dbReference type="NCBI Taxonomy" id="441375"/>
    <lineage>
        <taxon>Eukaryota</taxon>
        <taxon>Sar</taxon>
        <taxon>Alveolata</taxon>
        <taxon>Apicomplexa</taxon>
        <taxon>Conoidasida</taxon>
        <taxon>Coccidia</taxon>
        <taxon>Eucoccidiorida</taxon>
        <taxon>Eimeriorina</taxon>
        <taxon>Cryptosporidiidae</taxon>
        <taxon>Cryptosporidium</taxon>
    </lineage>
</organism>
<protein>
    <submittedName>
        <fullName evidence="8">Mpp10 protein, putative</fullName>
    </submittedName>
</protein>
<feature type="compositionally biased region" description="Low complexity" evidence="7">
    <location>
        <begin position="206"/>
        <end position="215"/>
    </location>
</feature>
<dbReference type="OrthoDB" id="445326at2759"/>
<dbReference type="GO" id="GO:0006364">
    <property type="term" value="P:rRNA processing"/>
    <property type="evidence" value="ECO:0007669"/>
    <property type="project" value="UniProtKB-KW"/>
</dbReference>
<evidence type="ECO:0000256" key="6">
    <source>
        <dbReference type="ARBA" id="ARBA00029455"/>
    </source>
</evidence>
<dbReference type="OMA" id="NICFHIP"/>
<evidence type="ECO:0000256" key="3">
    <source>
        <dbReference type="ARBA" id="ARBA00022552"/>
    </source>
</evidence>
<dbReference type="InterPro" id="IPR012173">
    <property type="entry name" value="Mpp10"/>
</dbReference>
<dbReference type="AlphaFoldDB" id="B6AER5"/>
<evidence type="ECO:0000256" key="4">
    <source>
        <dbReference type="ARBA" id="ARBA00023242"/>
    </source>
</evidence>
<feature type="compositionally biased region" description="Basic residues" evidence="7">
    <location>
        <begin position="568"/>
        <end position="583"/>
    </location>
</feature>
<dbReference type="RefSeq" id="XP_002141031.1">
    <property type="nucleotide sequence ID" value="XM_002140995.1"/>
</dbReference>
<evidence type="ECO:0000256" key="1">
    <source>
        <dbReference type="ARBA" id="ARBA00004604"/>
    </source>
</evidence>
<dbReference type="GeneID" id="6996036"/>
<dbReference type="EMBL" id="DS989730">
    <property type="protein sequence ID" value="EEA06682.1"/>
    <property type="molecule type" value="Genomic_DNA"/>
</dbReference>
<gene>
    <name evidence="8" type="ORF">CMU_013570</name>
</gene>
<reference evidence="8" key="1">
    <citation type="submission" date="2008-06" db="EMBL/GenBank/DDBJ databases">
        <authorList>
            <person name="Lorenzi H."/>
            <person name="Inman J."/>
            <person name="Miller J."/>
            <person name="Schobel S."/>
            <person name="Amedeo P."/>
            <person name="Caler E.V."/>
            <person name="da Silva J."/>
        </authorList>
    </citation>
    <scope>NUCLEOTIDE SEQUENCE [LARGE SCALE GENOMIC DNA]</scope>
    <source>
        <strain evidence="8">RN66</strain>
    </source>
</reference>
<evidence type="ECO:0000256" key="7">
    <source>
        <dbReference type="SAM" id="MobiDB-lite"/>
    </source>
</evidence>
<dbReference type="Proteomes" id="UP000001460">
    <property type="component" value="Unassembled WGS sequence"/>
</dbReference>
<evidence type="ECO:0000256" key="5">
    <source>
        <dbReference type="ARBA" id="ARBA00023274"/>
    </source>
</evidence>
<keyword evidence="5" id="KW-0687">Ribonucleoprotein</keyword>
<evidence type="ECO:0000256" key="2">
    <source>
        <dbReference type="ARBA" id="ARBA00022517"/>
    </source>
</evidence>
<feature type="compositionally biased region" description="Basic and acidic residues" evidence="7">
    <location>
        <begin position="304"/>
        <end position="320"/>
    </location>
</feature>
<feature type="region of interest" description="Disordered" evidence="7">
    <location>
        <begin position="206"/>
        <end position="232"/>
    </location>
</feature>
<keyword evidence="3" id="KW-0698">rRNA processing</keyword>
<proteinExistence type="inferred from homology"/>
<dbReference type="GO" id="GO:0034457">
    <property type="term" value="C:Mpp10 complex"/>
    <property type="evidence" value="ECO:0007669"/>
    <property type="project" value="InterPro"/>
</dbReference>
<comment type="similarity">
    <text evidence="6">Belongs to the MPP10 family.</text>
</comment>
<dbReference type="VEuPathDB" id="CryptoDB:CMU_013570"/>
<dbReference type="GO" id="GO:0032040">
    <property type="term" value="C:small-subunit processome"/>
    <property type="evidence" value="ECO:0007669"/>
    <property type="project" value="TreeGrafter"/>
</dbReference>
<accession>B6AER5</accession>
<keyword evidence="9" id="KW-1185">Reference proteome</keyword>
<keyword evidence="4" id="KW-0539">Nucleus</keyword>
<sequence length="650" mass="74348">MDIKGGLENKEISITSVYHSENELIPKNHIEELESLVEQLIKKPEELFLDSETNRKLFQKFTGIFLSTAMIDPSGKAPTLRLMERLEANQNQLWQSIEILMRSSLKNISNRIKQFEKLNIKLSNGKEDNIANEDFMKTFLNIDNFDHLEVISDSLLPCDSEIEDKKYTEKYLPSDSDSLGNKEVDFFNYDEMKAFINEGIHEYRDNTTNNITDNIENTDDSDSYEEHADSEDYNLSDMKYEDFFGGKETKSKKVTKDNCIVDPVELKLEEAIRKYKKSVMDDLSESEDQSTEISDNESGPDEELEKKLSMTTKPNKEPLENKGLSKLFEQQDRINKLIDEMESELISQKHWTMMGESLGNKRPKNSLLEVHLEIPQYSNTSNNSEEILDMEQSLGNDEGEITVFTDDKLNDYIEKIVKQRISDGIFDDVESSSSLLAVQAISELTRKTQDEVDLSVEKSRVGLGDIYAQKYQQEMGINPNVEADKNKQELVELFAKIMHKLDSLSNQRFVPKQISAETNALTTNVPAFKIEDTVPVIISEDSRLAPAEIKSMGNLVPVEEMSREERRAHRNASKEKRRKKLKGLVKSGNMSEKQYNERRVSLSNKNKQAKADKISIHETGLSVRDASKANRTSGSKRLKSHHFAISTATR</sequence>
<feature type="compositionally biased region" description="Acidic residues" evidence="7">
    <location>
        <begin position="282"/>
        <end position="303"/>
    </location>
</feature>
<name>B6AER5_CRYMR</name>
<dbReference type="eggNOG" id="KOG2600">
    <property type="taxonomic scope" value="Eukaryota"/>
</dbReference>
<feature type="region of interest" description="Disordered" evidence="7">
    <location>
        <begin position="560"/>
        <end position="650"/>
    </location>
</feature>
<keyword evidence="2" id="KW-0690">Ribosome biogenesis</keyword>
<dbReference type="Pfam" id="PF04006">
    <property type="entry name" value="Mpp10"/>
    <property type="match status" value="1"/>
</dbReference>
<feature type="region of interest" description="Disordered" evidence="7">
    <location>
        <begin position="279"/>
        <end position="321"/>
    </location>
</feature>
<dbReference type="STRING" id="441375.B6AER5"/>
<comment type="subcellular location">
    <subcellularLocation>
        <location evidence="1">Nucleus</location>
        <location evidence="1">Nucleolus</location>
    </subcellularLocation>
</comment>